<evidence type="ECO:0000256" key="1">
    <source>
        <dbReference type="ARBA" id="ARBA00004651"/>
    </source>
</evidence>
<dbReference type="InterPro" id="IPR018076">
    <property type="entry name" value="T2SS_GspF_dom"/>
</dbReference>
<keyword evidence="2" id="KW-1003">Cell membrane</keyword>
<proteinExistence type="predicted"/>
<evidence type="ECO:0000259" key="8">
    <source>
        <dbReference type="Pfam" id="PF00482"/>
    </source>
</evidence>
<reference evidence="9 10" key="1">
    <citation type="submission" date="2021-01" db="EMBL/GenBank/DDBJ databases">
        <title>WGS of actinomycetes isolated from Thailand.</title>
        <authorList>
            <person name="Thawai C."/>
        </authorList>
    </citation>
    <scope>NUCLEOTIDE SEQUENCE [LARGE SCALE GENOMIC DNA]</scope>
    <source>
        <strain evidence="9 10">CH9-7</strain>
    </source>
</reference>
<evidence type="ECO:0000256" key="4">
    <source>
        <dbReference type="ARBA" id="ARBA00022989"/>
    </source>
</evidence>
<evidence type="ECO:0000256" key="2">
    <source>
        <dbReference type="ARBA" id="ARBA00022475"/>
    </source>
</evidence>
<evidence type="ECO:0000256" key="3">
    <source>
        <dbReference type="ARBA" id="ARBA00022692"/>
    </source>
</evidence>
<feature type="transmembrane region" description="Helical" evidence="7">
    <location>
        <begin position="88"/>
        <end position="112"/>
    </location>
</feature>
<comment type="subcellular location">
    <subcellularLocation>
        <location evidence="1">Cell membrane</location>
        <topology evidence="1">Multi-pass membrane protein</topology>
    </subcellularLocation>
</comment>
<keyword evidence="4 7" id="KW-1133">Transmembrane helix</keyword>
<name>A0ABS1N0I1_9ACTN</name>
<keyword evidence="5 7" id="KW-0472">Membrane</keyword>
<evidence type="ECO:0000256" key="5">
    <source>
        <dbReference type="ARBA" id="ARBA00023136"/>
    </source>
</evidence>
<accession>A0ABS1N0I1</accession>
<protein>
    <submittedName>
        <fullName evidence="9">Type II secretion system F family protein</fullName>
    </submittedName>
</protein>
<dbReference type="Proteomes" id="UP000629371">
    <property type="component" value="Unassembled WGS sequence"/>
</dbReference>
<gene>
    <name evidence="9" type="ORF">JK360_30230</name>
</gene>
<evidence type="ECO:0000256" key="6">
    <source>
        <dbReference type="SAM" id="MobiDB-lite"/>
    </source>
</evidence>
<dbReference type="Pfam" id="PF00482">
    <property type="entry name" value="T2SSF"/>
    <property type="match status" value="1"/>
</dbReference>
<evidence type="ECO:0000256" key="7">
    <source>
        <dbReference type="SAM" id="Phobius"/>
    </source>
</evidence>
<organism evidence="9 10">
    <name type="scientific">Streptomyces siderophoricus</name>
    <dbReference type="NCBI Taxonomy" id="2802281"/>
    <lineage>
        <taxon>Bacteria</taxon>
        <taxon>Bacillati</taxon>
        <taxon>Actinomycetota</taxon>
        <taxon>Actinomycetes</taxon>
        <taxon>Kitasatosporales</taxon>
        <taxon>Streptomycetaceae</taxon>
        <taxon>Streptomyces</taxon>
    </lineage>
</organism>
<comment type="caution">
    <text evidence="9">The sequence shown here is derived from an EMBL/GenBank/DDBJ whole genome shotgun (WGS) entry which is preliminary data.</text>
</comment>
<keyword evidence="3 7" id="KW-0812">Transmembrane</keyword>
<dbReference type="PANTHER" id="PTHR35007:SF4">
    <property type="entry name" value="CONSERVED TRANSMEMBRANE PROTEIN-RELATED"/>
    <property type="match status" value="1"/>
</dbReference>
<evidence type="ECO:0000313" key="10">
    <source>
        <dbReference type="Proteomes" id="UP000629371"/>
    </source>
</evidence>
<feature type="domain" description="Type II secretion system protein GspF" evidence="8">
    <location>
        <begin position="136"/>
        <end position="258"/>
    </location>
</feature>
<evidence type="ECO:0000313" key="9">
    <source>
        <dbReference type="EMBL" id="MBL1093548.1"/>
    </source>
</evidence>
<feature type="compositionally biased region" description="Gly residues" evidence="6">
    <location>
        <begin position="311"/>
        <end position="325"/>
    </location>
</feature>
<dbReference type="PANTHER" id="PTHR35007">
    <property type="entry name" value="INTEGRAL MEMBRANE PROTEIN-RELATED"/>
    <property type="match status" value="1"/>
</dbReference>
<sequence>MNGAGLALVGAVVCAGAAARLATGRREEVRRRARAVLGGDAGDRTAQGRAPRLGEVRAWCAGRVTEGERRRPLGRRADLGRELWCLPAGLALGVLGGSVLPVLAAPVAGYFVRRWLAGRRAERARERRTTEVIGLCAAVAGELRAGRQPAQALYAAGAPPALGPAGRAAAAAARYGGDVPRALRAAARQPGAEGLTAVAACWQVAVEGGAGLAAGLERIATGLRVRRELREELRAQLAGPRATAVMLALLPVGGLLMGTALGADPLGVLLHSPAGWGCLVLGGLLEWGGVAWTARIVAEAEGTRGTEGVRAAGGPGEAEGAGGMKGADDAQGAGGAGGTRGAEVRNAGAGAQKVRRRGMW</sequence>
<dbReference type="EMBL" id="JAERRI010000020">
    <property type="protein sequence ID" value="MBL1093548.1"/>
    <property type="molecule type" value="Genomic_DNA"/>
</dbReference>
<feature type="region of interest" description="Disordered" evidence="6">
    <location>
        <begin position="303"/>
        <end position="360"/>
    </location>
</feature>
<keyword evidence="10" id="KW-1185">Reference proteome</keyword>